<gene>
    <name evidence="7" type="ORF">ACFQ4Y_02925</name>
</gene>
<evidence type="ECO:0000313" key="7">
    <source>
        <dbReference type="EMBL" id="MFD1425889.1"/>
    </source>
</evidence>
<feature type="domain" description="PTS EIIA type-2" evidence="6">
    <location>
        <begin position="5"/>
        <end position="149"/>
    </location>
</feature>
<keyword evidence="2" id="KW-0597">Phosphoprotein</keyword>
<evidence type="ECO:0000256" key="3">
    <source>
        <dbReference type="ARBA" id="ARBA00022597"/>
    </source>
</evidence>
<dbReference type="NCBIfam" id="TIGR00848">
    <property type="entry name" value="fruA"/>
    <property type="match status" value="1"/>
</dbReference>
<organism evidence="7 8">
    <name type="scientific">Kroppenstedtia sanguinis</name>
    <dbReference type="NCBI Taxonomy" id="1380684"/>
    <lineage>
        <taxon>Bacteria</taxon>
        <taxon>Bacillati</taxon>
        <taxon>Bacillota</taxon>
        <taxon>Bacilli</taxon>
        <taxon>Bacillales</taxon>
        <taxon>Thermoactinomycetaceae</taxon>
        <taxon>Kroppenstedtia</taxon>
    </lineage>
</organism>
<reference evidence="8" key="1">
    <citation type="journal article" date="2019" name="Int. J. Syst. Evol. Microbiol.">
        <title>The Global Catalogue of Microorganisms (GCM) 10K type strain sequencing project: providing services to taxonomists for standard genome sequencing and annotation.</title>
        <authorList>
            <consortium name="The Broad Institute Genomics Platform"/>
            <consortium name="The Broad Institute Genome Sequencing Center for Infectious Disease"/>
            <person name="Wu L."/>
            <person name="Ma J."/>
        </authorList>
    </citation>
    <scope>NUCLEOTIDE SEQUENCE [LARGE SCALE GENOMIC DNA]</scope>
    <source>
        <strain evidence="8">S1</strain>
    </source>
</reference>
<keyword evidence="4" id="KW-0808">Transferase</keyword>
<evidence type="ECO:0000259" key="6">
    <source>
        <dbReference type="PROSITE" id="PS51094"/>
    </source>
</evidence>
<dbReference type="EMBL" id="JBHTNU010000002">
    <property type="protein sequence ID" value="MFD1425889.1"/>
    <property type="molecule type" value="Genomic_DNA"/>
</dbReference>
<dbReference type="CDD" id="cd00211">
    <property type="entry name" value="PTS_IIA_fru"/>
    <property type="match status" value="1"/>
</dbReference>
<comment type="caution">
    <text evidence="7">The sequence shown here is derived from an EMBL/GenBank/DDBJ whole genome shotgun (WGS) entry which is preliminary data.</text>
</comment>
<keyword evidence="8" id="KW-1185">Reference proteome</keyword>
<sequence>MKITELVNEQRINEQLQSKTKAQVLHELAALLEQDGKLSDRDVFLQSIHAREQQGSTGIGFGVAIPHGKSAAVIEPAIAFGRSSQGVEFDSLDGHPAKLFFMIAVPEQSDNLHLQTLAKLSRKLMHESFRDELMHAKTKGDILHVLSQMDPS</sequence>
<accession>A0ABW4C6M0</accession>
<keyword evidence="3 7" id="KW-0762">Sugar transport</keyword>
<dbReference type="PROSITE" id="PS51094">
    <property type="entry name" value="PTS_EIIA_TYPE_2"/>
    <property type="match status" value="1"/>
</dbReference>
<evidence type="ECO:0000313" key="8">
    <source>
        <dbReference type="Proteomes" id="UP001597282"/>
    </source>
</evidence>
<keyword evidence="1" id="KW-0813">Transport</keyword>
<dbReference type="PROSITE" id="PS00372">
    <property type="entry name" value="PTS_EIIA_TYPE_2_HIS"/>
    <property type="match status" value="1"/>
</dbReference>
<dbReference type="Proteomes" id="UP001597282">
    <property type="component" value="Unassembled WGS sequence"/>
</dbReference>
<dbReference type="InterPro" id="IPR051541">
    <property type="entry name" value="PTS_SugarTrans_NitroReg"/>
</dbReference>
<dbReference type="RefSeq" id="WP_380162899.1">
    <property type="nucleotide sequence ID" value="NZ_JBHTNU010000002.1"/>
</dbReference>
<dbReference type="PANTHER" id="PTHR47738:SF2">
    <property type="entry name" value="PTS SYSTEM FRUCTOSE-LIKE EIIA COMPONENT"/>
    <property type="match status" value="1"/>
</dbReference>
<dbReference type="Gene3D" id="3.40.930.10">
    <property type="entry name" value="Mannitol-specific EII, Chain A"/>
    <property type="match status" value="1"/>
</dbReference>
<evidence type="ECO:0000256" key="5">
    <source>
        <dbReference type="ARBA" id="ARBA00022683"/>
    </source>
</evidence>
<evidence type="ECO:0000256" key="4">
    <source>
        <dbReference type="ARBA" id="ARBA00022679"/>
    </source>
</evidence>
<keyword evidence="5" id="KW-0598">Phosphotransferase system</keyword>
<dbReference type="InterPro" id="IPR004715">
    <property type="entry name" value="PTS_IIA_fruc"/>
</dbReference>
<name>A0ABW4C6M0_9BACL</name>
<dbReference type="InterPro" id="IPR002178">
    <property type="entry name" value="PTS_EIIA_type-2_dom"/>
</dbReference>
<dbReference type="InterPro" id="IPR016152">
    <property type="entry name" value="PTrfase/Anion_transptr"/>
</dbReference>
<protein>
    <submittedName>
        <fullName evidence="7">PTS sugar transporter subunit IIA</fullName>
    </submittedName>
</protein>
<dbReference type="Pfam" id="PF00359">
    <property type="entry name" value="PTS_EIIA_2"/>
    <property type="match status" value="1"/>
</dbReference>
<evidence type="ECO:0000256" key="1">
    <source>
        <dbReference type="ARBA" id="ARBA00022448"/>
    </source>
</evidence>
<dbReference type="PANTHER" id="PTHR47738">
    <property type="entry name" value="PTS SYSTEM FRUCTOSE-LIKE EIIA COMPONENT-RELATED"/>
    <property type="match status" value="1"/>
</dbReference>
<dbReference type="SUPFAM" id="SSF55804">
    <property type="entry name" value="Phoshotransferase/anion transport protein"/>
    <property type="match status" value="1"/>
</dbReference>
<evidence type="ECO:0000256" key="2">
    <source>
        <dbReference type="ARBA" id="ARBA00022553"/>
    </source>
</evidence>
<proteinExistence type="predicted"/>